<comment type="similarity">
    <text evidence="1">Belongs to the LysR transcriptional regulatory family.</text>
</comment>
<evidence type="ECO:0000256" key="4">
    <source>
        <dbReference type="ARBA" id="ARBA00023163"/>
    </source>
</evidence>
<dbReference type="PRINTS" id="PR00039">
    <property type="entry name" value="HTHLYSR"/>
</dbReference>
<evidence type="ECO:0000313" key="6">
    <source>
        <dbReference type="EMBL" id="MFD1630901.1"/>
    </source>
</evidence>
<dbReference type="InterPro" id="IPR000847">
    <property type="entry name" value="LysR_HTH_N"/>
</dbReference>
<accession>A0ABW4IDS5</accession>
<reference evidence="7" key="1">
    <citation type="journal article" date="2019" name="Int. J. Syst. Evol. Microbiol.">
        <title>The Global Catalogue of Microorganisms (GCM) 10K type strain sequencing project: providing services to taxonomists for standard genome sequencing and annotation.</title>
        <authorList>
            <consortium name="The Broad Institute Genomics Platform"/>
            <consortium name="The Broad Institute Genome Sequencing Center for Infectious Disease"/>
            <person name="Wu L."/>
            <person name="Ma J."/>
        </authorList>
    </citation>
    <scope>NUCLEOTIDE SEQUENCE [LARGE SCALE GENOMIC DNA]</scope>
    <source>
        <strain evidence="7">CCUG 53762</strain>
    </source>
</reference>
<dbReference type="Proteomes" id="UP001597118">
    <property type="component" value="Unassembled WGS sequence"/>
</dbReference>
<evidence type="ECO:0000256" key="3">
    <source>
        <dbReference type="ARBA" id="ARBA00023125"/>
    </source>
</evidence>
<sequence>MELRHLLYFKTVAEELHFRKAASKLFVSQPPLSRQIKELEEELGVVLFDRNNKKVKLTDAGIYFKKQVDELFESLSESKNIVRQIHDSISGELRIGYISSTFHDHLIEVLKEMSTFFPYVKTKLYEIPSIKQLAALEAGKLDLGIIRGPVYSEKLEVRHLFTDPFVLVGSDLLSEKDPLALKQYLQNKPFVFFNQDYAPHFYDKLLEICSRIGFVPEVVHEANNVHSILQLVEKGMGVSILPVSSIVPHKHLKLCFTLLDMDFITTEVVIVTNGAAEHTAVKWFVDKYAERFS</sequence>
<dbReference type="EMBL" id="JBHUDG010000020">
    <property type="protein sequence ID" value="MFD1630901.1"/>
    <property type="molecule type" value="Genomic_DNA"/>
</dbReference>
<dbReference type="SUPFAM" id="SSF46785">
    <property type="entry name" value="Winged helix' DNA-binding domain"/>
    <property type="match status" value="1"/>
</dbReference>
<keyword evidence="2" id="KW-0805">Transcription regulation</keyword>
<keyword evidence="7" id="KW-1185">Reference proteome</keyword>
<protein>
    <submittedName>
        <fullName evidence="6">LysR family transcriptional regulator</fullName>
    </submittedName>
</protein>
<evidence type="ECO:0000256" key="2">
    <source>
        <dbReference type="ARBA" id="ARBA00023015"/>
    </source>
</evidence>
<keyword evidence="3" id="KW-0238">DNA-binding</keyword>
<dbReference type="PANTHER" id="PTHR30346">
    <property type="entry name" value="TRANSCRIPTIONAL DUAL REGULATOR HCAR-RELATED"/>
    <property type="match status" value="1"/>
</dbReference>
<keyword evidence="4" id="KW-0804">Transcription</keyword>
<evidence type="ECO:0000256" key="1">
    <source>
        <dbReference type="ARBA" id="ARBA00009437"/>
    </source>
</evidence>
<gene>
    <name evidence="6" type="ORF">ACFSAH_13510</name>
</gene>
<dbReference type="InterPro" id="IPR005119">
    <property type="entry name" value="LysR_subst-bd"/>
</dbReference>
<dbReference type="InterPro" id="IPR036390">
    <property type="entry name" value="WH_DNA-bd_sf"/>
</dbReference>
<dbReference type="Gene3D" id="3.40.190.10">
    <property type="entry name" value="Periplasmic binding protein-like II"/>
    <property type="match status" value="2"/>
</dbReference>
<evidence type="ECO:0000259" key="5">
    <source>
        <dbReference type="PROSITE" id="PS50931"/>
    </source>
</evidence>
<dbReference type="PANTHER" id="PTHR30346:SF0">
    <property type="entry name" value="HCA OPERON TRANSCRIPTIONAL ACTIVATOR HCAR"/>
    <property type="match status" value="1"/>
</dbReference>
<feature type="domain" description="HTH lysR-type" evidence="5">
    <location>
        <begin position="1"/>
        <end position="58"/>
    </location>
</feature>
<name>A0ABW4IDS5_9SPHI</name>
<dbReference type="CDD" id="cd08414">
    <property type="entry name" value="PBP2_LTTR_aromatics_like"/>
    <property type="match status" value="1"/>
</dbReference>
<dbReference type="RefSeq" id="WP_379663273.1">
    <property type="nucleotide sequence ID" value="NZ_JBHUDG010000020.1"/>
</dbReference>
<dbReference type="Pfam" id="PF03466">
    <property type="entry name" value="LysR_substrate"/>
    <property type="match status" value="1"/>
</dbReference>
<dbReference type="Gene3D" id="1.10.10.10">
    <property type="entry name" value="Winged helix-like DNA-binding domain superfamily/Winged helix DNA-binding domain"/>
    <property type="match status" value="1"/>
</dbReference>
<evidence type="ECO:0000313" key="7">
    <source>
        <dbReference type="Proteomes" id="UP001597118"/>
    </source>
</evidence>
<comment type="caution">
    <text evidence="6">The sequence shown here is derived from an EMBL/GenBank/DDBJ whole genome shotgun (WGS) entry which is preliminary data.</text>
</comment>
<dbReference type="Pfam" id="PF00126">
    <property type="entry name" value="HTH_1"/>
    <property type="match status" value="1"/>
</dbReference>
<dbReference type="SUPFAM" id="SSF53850">
    <property type="entry name" value="Periplasmic binding protein-like II"/>
    <property type="match status" value="1"/>
</dbReference>
<organism evidence="6 7">
    <name type="scientific">Pseudopedobacter beijingensis</name>
    <dbReference type="NCBI Taxonomy" id="1207056"/>
    <lineage>
        <taxon>Bacteria</taxon>
        <taxon>Pseudomonadati</taxon>
        <taxon>Bacteroidota</taxon>
        <taxon>Sphingobacteriia</taxon>
        <taxon>Sphingobacteriales</taxon>
        <taxon>Sphingobacteriaceae</taxon>
        <taxon>Pseudopedobacter</taxon>
    </lineage>
</organism>
<dbReference type="InterPro" id="IPR036388">
    <property type="entry name" value="WH-like_DNA-bd_sf"/>
</dbReference>
<proteinExistence type="inferred from homology"/>
<dbReference type="PROSITE" id="PS50931">
    <property type="entry name" value="HTH_LYSR"/>
    <property type="match status" value="1"/>
</dbReference>